<keyword evidence="1" id="KW-0812">Transmembrane</keyword>
<protein>
    <submittedName>
        <fullName evidence="2">Uncharacterized protein</fullName>
    </submittedName>
</protein>
<name>A0ABN0RP96_9FLAO</name>
<feature type="transmembrane region" description="Helical" evidence="1">
    <location>
        <begin position="12"/>
        <end position="27"/>
    </location>
</feature>
<evidence type="ECO:0000256" key="1">
    <source>
        <dbReference type="SAM" id="Phobius"/>
    </source>
</evidence>
<comment type="caution">
    <text evidence="2">The sequence shown here is derived from an EMBL/GenBank/DDBJ whole genome shotgun (WGS) entry which is preliminary data.</text>
</comment>
<evidence type="ECO:0000313" key="3">
    <source>
        <dbReference type="Proteomes" id="UP000019275"/>
    </source>
</evidence>
<feature type="transmembrane region" description="Helical" evidence="1">
    <location>
        <begin position="33"/>
        <end position="50"/>
    </location>
</feature>
<keyword evidence="3" id="KW-1185">Reference proteome</keyword>
<proteinExistence type="predicted"/>
<organism evidence="2 3">
    <name type="scientific">Cellulophaga geojensis KL-A</name>
    <dbReference type="NCBI Taxonomy" id="1328323"/>
    <lineage>
        <taxon>Bacteria</taxon>
        <taxon>Pseudomonadati</taxon>
        <taxon>Bacteroidota</taxon>
        <taxon>Flavobacteriia</taxon>
        <taxon>Flavobacteriales</taxon>
        <taxon>Flavobacteriaceae</taxon>
        <taxon>Cellulophaga</taxon>
    </lineage>
</organism>
<keyword evidence="1" id="KW-1133">Transmembrane helix</keyword>
<accession>A0ABN0RP96</accession>
<dbReference type="Proteomes" id="UP000019275">
    <property type="component" value="Unassembled WGS sequence"/>
</dbReference>
<evidence type="ECO:0000313" key="2">
    <source>
        <dbReference type="EMBL" id="EWH13719.1"/>
    </source>
</evidence>
<keyword evidence="1" id="KW-0472">Membrane</keyword>
<sequence>MDNKQHHKGKQLATFGICGVIGGIALLTLQQKILGIICIANGVLLTYTGYKKMKTSTDYKE</sequence>
<dbReference type="EMBL" id="ARZX01000008">
    <property type="protein sequence ID" value="EWH13719.1"/>
    <property type="molecule type" value="Genomic_DNA"/>
</dbReference>
<gene>
    <name evidence="2" type="ORF">KLA_07966</name>
</gene>
<dbReference type="RefSeq" id="WP_013621846.1">
    <property type="nucleotide sequence ID" value="NZ_ARZX01000008.1"/>
</dbReference>
<reference evidence="2 3" key="1">
    <citation type="journal article" date="2014" name="Genome Announc.">
        <title>Draft Genome Sequence of the Carrageenan-Degrading Bacterium Cellulophaga sp. Strain KL-A, Isolated from Decaying Marine Algae.</title>
        <authorList>
            <person name="Shan D."/>
            <person name="Ying J."/>
            <person name="Li X."/>
            <person name="Gao Z."/>
            <person name="Wei G."/>
            <person name="Shao Z."/>
        </authorList>
    </citation>
    <scope>NUCLEOTIDE SEQUENCE [LARGE SCALE GENOMIC DNA]</scope>
    <source>
        <strain evidence="2 3">KL-A</strain>
    </source>
</reference>